<accession>A0A8E6EV56</accession>
<dbReference type="EMBL" id="CP074694">
    <property type="protein sequence ID" value="QVL32167.1"/>
    <property type="molecule type" value="Genomic_DNA"/>
</dbReference>
<reference evidence="3" key="1">
    <citation type="submission" date="2021-05" db="EMBL/GenBank/DDBJ databases">
        <title>Complete genome sequence of the cellulolytic planctomycete Telmatocola sphagniphila SP2T and characterization of the first cellulase from planctomycetes.</title>
        <authorList>
            <person name="Rakitin A.L."/>
            <person name="Beletsky A.V."/>
            <person name="Naumoff D.G."/>
            <person name="Kulichevskaya I.S."/>
            <person name="Mardanov A.V."/>
            <person name="Ravin N.V."/>
            <person name="Dedysh S.N."/>
        </authorList>
    </citation>
    <scope>NUCLEOTIDE SEQUENCE</scope>
    <source>
        <strain evidence="3">SP2T</strain>
    </source>
</reference>
<dbReference type="Proteomes" id="UP000676194">
    <property type="component" value="Chromosome"/>
</dbReference>
<protein>
    <submittedName>
        <fullName evidence="3">Uncharacterized protein</fullName>
    </submittedName>
</protein>
<evidence type="ECO:0000313" key="3">
    <source>
        <dbReference type="EMBL" id="QVL32167.1"/>
    </source>
</evidence>
<organism evidence="3 4">
    <name type="scientific">Telmatocola sphagniphila</name>
    <dbReference type="NCBI Taxonomy" id="1123043"/>
    <lineage>
        <taxon>Bacteria</taxon>
        <taxon>Pseudomonadati</taxon>
        <taxon>Planctomycetota</taxon>
        <taxon>Planctomycetia</taxon>
        <taxon>Gemmatales</taxon>
        <taxon>Gemmataceae</taxon>
    </lineage>
</organism>
<feature type="transmembrane region" description="Helical" evidence="2">
    <location>
        <begin position="6"/>
        <end position="27"/>
    </location>
</feature>
<keyword evidence="4" id="KW-1185">Reference proteome</keyword>
<dbReference type="KEGG" id="tsph:KIH39_25580"/>
<keyword evidence="2" id="KW-0472">Membrane</keyword>
<name>A0A8E6EV56_9BACT</name>
<evidence type="ECO:0000256" key="1">
    <source>
        <dbReference type="SAM" id="Coils"/>
    </source>
</evidence>
<evidence type="ECO:0000256" key="2">
    <source>
        <dbReference type="SAM" id="Phobius"/>
    </source>
</evidence>
<proteinExistence type="predicted"/>
<dbReference type="Gene3D" id="1.10.287.1490">
    <property type="match status" value="1"/>
</dbReference>
<dbReference type="AlphaFoldDB" id="A0A8E6EV56"/>
<gene>
    <name evidence="3" type="ORF">KIH39_25580</name>
</gene>
<dbReference type="RefSeq" id="WP_213496861.1">
    <property type="nucleotide sequence ID" value="NZ_CP074694.1"/>
</dbReference>
<evidence type="ECO:0000313" key="4">
    <source>
        <dbReference type="Proteomes" id="UP000676194"/>
    </source>
</evidence>
<feature type="coiled-coil region" evidence="1">
    <location>
        <begin position="62"/>
        <end position="187"/>
    </location>
</feature>
<keyword evidence="2" id="KW-0812">Transmembrane</keyword>
<keyword evidence="2" id="KW-1133">Transmembrane helix</keyword>
<keyword evidence="1" id="KW-0175">Coiled coil</keyword>
<sequence>MRPVGIIFVFLNLILSIATCALIVVVYTTRTNWKKEYDRAKDLALVAEAAYKSEKQTHDNDLKGREERISALNSQIDSMKNAVSTAEAAKVQALKDLADYKKTTTGDNSDKASMTAQITQLGKELESLKAERQNREAMIIQLEKEKNVERKDRVEAEQRLAGLQSRNQKLANDFADLTNKYQSIEKQMGKLGLSNPSILNNDAPPPPKGVAGSVTAVNDRGLTEISIGSDSGIKEGNELFVARFNEKNPSASTLLGTLRISRSEPKKAIGYFTPAATSNIKKPSVGDTILTSLASK</sequence>